<dbReference type="InterPro" id="IPR002563">
    <property type="entry name" value="Flavin_Rdtase-like_dom"/>
</dbReference>
<feature type="domain" description="Flavin reductase like" evidence="2">
    <location>
        <begin position="12"/>
        <end position="160"/>
    </location>
</feature>
<sequence>MSARPDDFRTAVAALPAGVAVVTTTWRRTVWAMTVSSVASVSLDPPLLLFCVHADARLRDALDEADTWTVSVLGADQAPVADWLASAGRPAVDQLTRVPHHAPDVAAGIRVDGAAAWFECRTSAIHAAGDHDVVVGEVLVAERAGPEVGGLVHVEGRLRGLR</sequence>
<keyword evidence="1" id="KW-0560">Oxidoreductase</keyword>
<comment type="caution">
    <text evidence="3">The sequence shown here is derived from an EMBL/GenBank/DDBJ whole genome shotgun (WGS) entry which is preliminary data.</text>
</comment>
<dbReference type="GO" id="GO:0042602">
    <property type="term" value="F:riboflavin reductase (NADPH) activity"/>
    <property type="evidence" value="ECO:0007669"/>
    <property type="project" value="TreeGrafter"/>
</dbReference>
<evidence type="ECO:0000313" key="4">
    <source>
        <dbReference type="Proteomes" id="UP000315842"/>
    </source>
</evidence>
<dbReference type="InterPro" id="IPR050268">
    <property type="entry name" value="NADH-dep_flavin_reductase"/>
</dbReference>
<name>A0A4Y3K840_CELUD</name>
<proteinExistence type="predicted"/>
<organism evidence="3 4">
    <name type="scientific">Cellulomonas uda</name>
    <dbReference type="NCBI Taxonomy" id="1714"/>
    <lineage>
        <taxon>Bacteria</taxon>
        <taxon>Bacillati</taxon>
        <taxon>Actinomycetota</taxon>
        <taxon>Actinomycetes</taxon>
        <taxon>Micrococcales</taxon>
        <taxon>Cellulomonadaceae</taxon>
        <taxon>Cellulomonas</taxon>
    </lineage>
</organism>
<accession>A0A4Y3K840</accession>
<dbReference type="PANTHER" id="PTHR30466:SF1">
    <property type="entry name" value="FMN REDUCTASE (NADH) RUTF"/>
    <property type="match status" value="1"/>
</dbReference>
<dbReference type="Pfam" id="PF01613">
    <property type="entry name" value="Flavin_Reduct"/>
    <property type="match status" value="1"/>
</dbReference>
<dbReference type="Proteomes" id="UP000315842">
    <property type="component" value="Unassembled WGS sequence"/>
</dbReference>
<protein>
    <recommendedName>
        <fullName evidence="2">Flavin reductase like domain-containing protein</fullName>
    </recommendedName>
</protein>
<evidence type="ECO:0000256" key="1">
    <source>
        <dbReference type="ARBA" id="ARBA00023002"/>
    </source>
</evidence>
<dbReference type="EMBL" id="BJLP01000003">
    <property type="protein sequence ID" value="GEA79886.1"/>
    <property type="molecule type" value="Genomic_DNA"/>
</dbReference>
<dbReference type="PANTHER" id="PTHR30466">
    <property type="entry name" value="FLAVIN REDUCTASE"/>
    <property type="match status" value="1"/>
</dbReference>
<dbReference type="Gene3D" id="2.30.110.10">
    <property type="entry name" value="Electron Transport, Fmn-binding Protein, Chain A"/>
    <property type="match status" value="1"/>
</dbReference>
<keyword evidence="4" id="KW-1185">Reference proteome</keyword>
<evidence type="ECO:0000313" key="3">
    <source>
        <dbReference type="EMBL" id="GEA79886.1"/>
    </source>
</evidence>
<dbReference type="AlphaFoldDB" id="A0A4Y3K840"/>
<dbReference type="GO" id="GO:0010181">
    <property type="term" value="F:FMN binding"/>
    <property type="evidence" value="ECO:0007669"/>
    <property type="project" value="InterPro"/>
</dbReference>
<dbReference type="InterPro" id="IPR012349">
    <property type="entry name" value="Split_barrel_FMN-bd"/>
</dbReference>
<reference evidence="3 4" key="1">
    <citation type="submission" date="2019-06" db="EMBL/GenBank/DDBJ databases">
        <title>Whole genome shotgun sequence of Cellulomonas uda NBRC 3747.</title>
        <authorList>
            <person name="Hosoyama A."/>
            <person name="Uohara A."/>
            <person name="Ohji S."/>
            <person name="Ichikawa N."/>
        </authorList>
    </citation>
    <scope>NUCLEOTIDE SEQUENCE [LARGE SCALE GENOMIC DNA]</scope>
    <source>
        <strain evidence="3 4">NBRC 3747</strain>
    </source>
</reference>
<gene>
    <name evidence="3" type="ORF">CUD01_03300</name>
</gene>
<evidence type="ECO:0000259" key="2">
    <source>
        <dbReference type="SMART" id="SM00903"/>
    </source>
</evidence>
<dbReference type="SUPFAM" id="SSF50475">
    <property type="entry name" value="FMN-binding split barrel"/>
    <property type="match status" value="1"/>
</dbReference>
<dbReference type="SMART" id="SM00903">
    <property type="entry name" value="Flavin_Reduct"/>
    <property type="match status" value="1"/>
</dbReference>
<dbReference type="RefSeq" id="WP_141318160.1">
    <property type="nucleotide sequence ID" value="NZ_BJLP01000003.1"/>
</dbReference>